<accession>A0AB39YBK0</accession>
<dbReference type="EMBL" id="CP165727">
    <property type="protein sequence ID" value="XDV67430.1"/>
    <property type="molecule type" value="Genomic_DNA"/>
</dbReference>
<gene>
    <name evidence="5" type="ORF">AB5J51_33155</name>
</gene>
<keyword evidence="1 5" id="KW-0808">Transferase</keyword>
<reference evidence="5" key="1">
    <citation type="submission" date="2024-08" db="EMBL/GenBank/DDBJ databases">
        <authorList>
            <person name="Yu S.T."/>
        </authorList>
    </citation>
    <scope>NUCLEOTIDE SEQUENCE</scope>
    <source>
        <strain evidence="5">R33</strain>
    </source>
</reference>
<dbReference type="InterPro" id="IPR016181">
    <property type="entry name" value="Acyl_CoA_acyltransferase"/>
</dbReference>
<dbReference type="InterPro" id="IPR000182">
    <property type="entry name" value="GNAT_dom"/>
</dbReference>
<dbReference type="SUPFAM" id="SSF55729">
    <property type="entry name" value="Acyl-CoA N-acyltransferases (Nat)"/>
    <property type="match status" value="1"/>
</dbReference>
<feature type="domain" description="N-acetyltransferase" evidence="4">
    <location>
        <begin position="18"/>
        <end position="151"/>
    </location>
</feature>
<evidence type="ECO:0000256" key="2">
    <source>
        <dbReference type="ARBA" id="ARBA00023315"/>
    </source>
</evidence>
<evidence type="ECO:0000256" key="3">
    <source>
        <dbReference type="SAM" id="MobiDB-lite"/>
    </source>
</evidence>
<dbReference type="PANTHER" id="PTHR30602:SF12">
    <property type="entry name" value="AMINO-ACID ACETYLTRANSFERASE NAGS1, CHLOROPLASTIC-RELATED"/>
    <property type="match status" value="1"/>
</dbReference>
<dbReference type="PANTHER" id="PTHR30602">
    <property type="entry name" value="AMINO-ACID ACETYLTRANSFERASE"/>
    <property type="match status" value="1"/>
</dbReference>
<evidence type="ECO:0000313" key="5">
    <source>
        <dbReference type="EMBL" id="XDV67430.1"/>
    </source>
</evidence>
<sequence length="194" mass="21049">MRESAQTASRLLTATDVLVARPARPEDAEQIALLSAPFVEQGLLVARPLAELAERSQGFVVACEGDRMVGCAGVAPSGSSLLVYNLCIAVDWQGRGIGRHLVGIAQTIGRELGYGSLLALTQYSGEWFGKLGFSEVPASEIRDEWRALFRPGRRSSLYQLRFTSEPSETEALPCADSSRPRSDTVDNLRVETHA</sequence>
<dbReference type="AlphaFoldDB" id="A0AB39YBK0"/>
<feature type="region of interest" description="Disordered" evidence="3">
    <location>
        <begin position="167"/>
        <end position="194"/>
    </location>
</feature>
<proteinExistence type="predicted"/>
<evidence type="ECO:0000259" key="4">
    <source>
        <dbReference type="PROSITE" id="PS51186"/>
    </source>
</evidence>
<dbReference type="EC" id="2.3.1.-" evidence="5"/>
<dbReference type="CDD" id="cd04301">
    <property type="entry name" value="NAT_SF"/>
    <property type="match status" value="1"/>
</dbReference>
<dbReference type="Pfam" id="PF13508">
    <property type="entry name" value="Acetyltransf_7"/>
    <property type="match status" value="1"/>
</dbReference>
<protein>
    <submittedName>
        <fullName evidence="5">GNAT family N-acetyltransferase</fullName>
        <ecNumber evidence="5">2.3.1.-</ecNumber>
    </submittedName>
</protein>
<dbReference type="GO" id="GO:0006526">
    <property type="term" value="P:L-arginine biosynthetic process"/>
    <property type="evidence" value="ECO:0007669"/>
    <property type="project" value="InterPro"/>
</dbReference>
<evidence type="ECO:0000256" key="1">
    <source>
        <dbReference type="ARBA" id="ARBA00022679"/>
    </source>
</evidence>
<keyword evidence="2 5" id="KW-0012">Acyltransferase</keyword>
<name>A0AB39YBK0_9ACTN</name>
<dbReference type="GO" id="GO:0004042">
    <property type="term" value="F:L-glutamate N-acetyltransferase activity"/>
    <property type="evidence" value="ECO:0007669"/>
    <property type="project" value="InterPro"/>
</dbReference>
<dbReference type="InterPro" id="IPR010167">
    <property type="entry name" value="NH2A_AcTrfase"/>
</dbReference>
<organism evidence="5">
    <name type="scientific">Streptomyces sp. R33</name>
    <dbReference type="NCBI Taxonomy" id="3238629"/>
    <lineage>
        <taxon>Bacteria</taxon>
        <taxon>Bacillati</taxon>
        <taxon>Actinomycetota</taxon>
        <taxon>Actinomycetes</taxon>
        <taxon>Kitasatosporales</taxon>
        <taxon>Streptomycetaceae</taxon>
        <taxon>Streptomyces</taxon>
    </lineage>
</organism>
<dbReference type="PROSITE" id="PS51186">
    <property type="entry name" value="GNAT"/>
    <property type="match status" value="1"/>
</dbReference>
<dbReference type="GO" id="GO:0005737">
    <property type="term" value="C:cytoplasm"/>
    <property type="evidence" value="ECO:0007669"/>
    <property type="project" value="InterPro"/>
</dbReference>
<dbReference type="Gene3D" id="3.40.630.30">
    <property type="match status" value="1"/>
</dbReference>
<feature type="compositionally biased region" description="Basic and acidic residues" evidence="3">
    <location>
        <begin position="178"/>
        <end position="194"/>
    </location>
</feature>
<dbReference type="RefSeq" id="WP_369779296.1">
    <property type="nucleotide sequence ID" value="NZ_CP165727.1"/>
</dbReference>